<dbReference type="STRING" id="1619313.EM595_2978"/>
<accession>A0A0U5L351</accession>
<protein>
    <submittedName>
        <fullName evidence="1">Uncharacterized protein</fullName>
    </submittedName>
</protein>
<evidence type="ECO:0000313" key="2">
    <source>
        <dbReference type="Proteomes" id="UP000059419"/>
    </source>
</evidence>
<name>A0A0U5L351_9GAMM</name>
<organism evidence="1 2">
    <name type="scientific">Duffyella gerundensis</name>
    <dbReference type="NCBI Taxonomy" id="1619313"/>
    <lineage>
        <taxon>Bacteria</taxon>
        <taxon>Pseudomonadati</taxon>
        <taxon>Pseudomonadota</taxon>
        <taxon>Gammaproteobacteria</taxon>
        <taxon>Enterobacterales</taxon>
        <taxon>Erwiniaceae</taxon>
        <taxon>Duffyella</taxon>
    </lineage>
</organism>
<dbReference type="PATRIC" id="fig|1619313.3.peg.3091"/>
<reference evidence="2" key="1">
    <citation type="submission" date="2015-11" db="EMBL/GenBank/DDBJ databases">
        <authorList>
            <person name="Blom J."/>
        </authorList>
    </citation>
    <scope>NUCLEOTIDE SEQUENCE [LARGE SCALE GENOMIC DNA]</scope>
</reference>
<sequence>MATGNSRAAEQHDRTQAAVQAAIVADASAESVILWLKAE</sequence>
<dbReference type="Proteomes" id="UP000059419">
    <property type="component" value="Chromosome 1"/>
</dbReference>
<keyword evidence="2" id="KW-1185">Reference proteome</keyword>
<gene>
    <name evidence="1" type="ORF">EM595_2978</name>
</gene>
<proteinExistence type="predicted"/>
<evidence type="ECO:0000313" key="1">
    <source>
        <dbReference type="EMBL" id="CUU25209.1"/>
    </source>
</evidence>
<dbReference type="AlphaFoldDB" id="A0A0U5L351"/>
<dbReference type="KEGG" id="ege:EM595_2978"/>
<dbReference type="EMBL" id="LN907827">
    <property type="protein sequence ID" value="CUU25209.1"/>
    <property type="molecule type" value="Genomic_DNA"/>
</dbReference>